<evidence type="ECO:0000313" key="2">
    <source>
        <dbReference type="Proteomes" id="UP000188320"/>
    </source>
</evidence>
<proteinExistence type="predicted"/>
<name>A0A1R1PM09_ZANCU</name>
<comment type="caution">
    <text evidence="1">The sequence shown here is derived from an EMBL/GenBank/DDBJ whole genome shotgun (WGS) entry which is preliminary data.</text>
</comment>
<protein>
    <recommendedName>
        <fullName evidence="3">Phospholipid scramblase</fullName>
    </recommendedName>
</protein>
<dbReference type="Proteomes" id="UP000188320">
    <property type="component" value="Unassembled WGS sequence"/>
</dbReference>
<gene>
    <name evidence="1" type="ORF">AX774_g4528</name>
</gene>
<sequence length="345" mass="39049">MDDTMSTSSPWSLQTQDMLNNRVLKIEWNKAINATSCTPLDECMFSIYNAHNDLLAIIKEKFDSTVSYEPDIRLRQVEYVVSTPDGVPMFKIVKVPSKKYWDFAVYTMDGKMVGNVVKKVSIISSAYKLYTANGKNQRTQFCAFSIDMSKLRFTLRNMKGKPSGVLDLFTGFTSHKLSESKEKFIIALDKDYIEVNGLLKNSKILEFSELPHSFERMAVVIAGVVSHQFNVIAEKINVTTTHLDKQHSSILHNHHCGLALNHQNLDRHALARHALDRHDLDNHALGLVALNHHHNHNITPYGLTSVNIPSHNHFSQDPPSYEYSMLNASHDNPGGVSWIVNNMTD</sequence>
<reference evidence="2" key="1">
    <citation type="submission" date="2017-01" db="EMBL/GenBank/DDBJ databases">
        <authorList>
            <person name="Wang Y."/>
            <person name="White M."/>
            <person name="Kvist S."/>
            <person name="Moncalvo J.-M."/>
        </authorList>
    </citation>
    <scope>NUCLEOTIDE SEQUENCE [LARGE SCALE GENOMIC DNA]</scope>
    <source>
        <strain evidence="2">COL-18-3</strain>
    </source>
</reference>
<keyword evidence="2" id="KW-1185">Reference proteome</keyword>
<evidence type="ECO:0008006" key="3">
    <source>
        <dbReference type="Google" id="ProtNLM"/>
    </source>
</evidence>
<dbReference type="AlphaFoldDB" id="A0A1R1PM09"/>
<accession>A0A1R1PM09</accession>
<dbReference type="EMBL" id="LSSK01000761">
    <property type="protein sequence ID" value="OMH82008.1"/>
    <property type="molecule type" value="Genomic_DNA"/>
</dbReference>
<organism evidence="1 2">
    <name type="scientific">Zancudomyces culisetae</name>
    <name type="common">Gut fungus</name>
    <name type="synonym">Smittium culisetae</name>
    <dbReference type="NCBI Taxonomy" id="1213189"/>
    <lineage>
        <taxon>Eukaryota</taxon>
        <taxon>Fungi</taxon>
        <taxon>Fungi incertae sedis</taxon>
        <taxon>Zoopagomycota</taxon>
        <taxon>Kickxellomycotina</taxon>
        <taxon>Harpellomycetes</taxon>
        <taxon>Harpellales</taxon>
        <taxon>Legeriomycetaceae</taxon>
        <taxon>Zancudomyces</taxon>
    </lineage>
</organism>
<evidence type="ECO:0000313" key="1">
    <source>
        <dbReference type="EMBL" id="OMH82008.1"/>
    </source>
</evidence>